<evidence type="ECO:0000256" key="6">
    <source>
        <dbReference type="ARBA" id="ARBA00022837"/>
    </source>
</evidence>
<keyword evidence="10" id="KW-0472">Membrane</keyword>
<sequence length="219" mass="25219">MRVNIFEIKKGRVNGVVKRGMGFKGKLSALLCPGLLKIRNDEWTRRRFTKNITKTTQADKEKRLRCTKEEHLASTFECVSLEPASETFQCFFLFISLVSESSSTLQCWNLFRESHHSFRFPKRSGSQSSRIQTWTPVWFERLCMAVILLNCVTLGLYRPCADAQCATLRCRLLQHSDDLIFGFFAFEMLVKVTAMGAFGRDAYLADTWNRLDFFIVLAG</sequence>
<comment type="caution">
    <text evidence="13">The sequence shown here is derived from an EMBL/GenBank/DDBJ whole genome shotgun (WGS) entry which is preliminary data.</text>
</comment>
<reference evidence="13 14" key="1">
    <citation type="submission" date="2021-06" db="EMBL/GenBank/DDBJ databases">
        <title>Caerostris darwini draft genome.</title>
        <authorList>
            <person name="Kono N."/>
            <person name="Arakawa K."/>
        </authorList>
    </citation>
    <scope>NUCLEOTIDE SEQUENCE [LARGE SCALE GENOMIC DNA]</scope>
</reference>
<evidence type="ECO:0000256" key="11">
    <source>
        <dbReference type="ARBA" id="ARBA00023303"/>
    </source>
</evidence>
<evidence type="ECO:0000256" key="10">
    <source>
        <dbReference type="ARBA" id="ARBA00023136"/>
    </source>
</evidence>
<feature type="domain" description="Ion transport" evidence="12">
    <location>
        <begin position="138"/>
        <end position="217"/>
    </location>
</feature>
<dbReference type="GO" id="GO:0005891">
    <property type="term" value="C:voltage-gated calcium channel complex"/>
    <property type="evidence" value="ECO:0007669"/>
    <property type="project" value="TreeGrafter"/>
</dbReference>
<dbReference type="PANTHER" id="PTHR45628:SF22">
    <property type="entry name" value="VOLTAGE-DEPENDENT T-TYPE CALCIUM CHANNEL SUBUNIT ALPHA"/>
    <property type="match status" value="1"/>
</dbReference>
<evidence type="ECO:0000313" key="13">
    <source>
        <dbReference type="EMBL" id="GIY52429.1"/>
    </source>
</evidence>
<dbReference type="InterPro" id="IPR027359">
    <property type="entry name" value="Volt_channel_dom_sf"/>
</dbReference>
<dbReference type="Proteomes" id="UP001054837">
    <property type="component" value="Unassembled WGS sequence"/>
</dbReference>
<evidence type="ECO:0000256" key="1">
    <source>
        <dbReference type="ARBA" id="ARBA00004141"/>
    </source>
</evidence>
<evidence type="ECO:0000256" key="4">
    <source>
        <dbReference type="ARBA" id="ARBA00022673"/>
    </source>
</evidence>
<dbReference type="AlphaFoldDB" id="A0AAV4U3R4"/>
<protein>
    <submittedName>
        <fullName evidence="13">Voltage-dependent T-type calcium channel subunit alpha-1G</fullName>
    </submittedName>
</protein>
<dbReference type="GO" id="GO:0098703">
    <property type="term" value="P:calcium ion import across plasma membrane"/>
    <property type="evidence" value="ECO:0007669"/>
    <property type="project" value="TreeGrafter"/>
</dbReference>
<evidence type="ECO:0000256" key="9">
    <source>
        <dbReference type="ARBA" id="ARBA00023065"/>
    </source>
</evidence>
<organism evidence="13 14">
    <name type="scientific">Caerostris darwini</name>
    <dbReference type="NCBI Taxonomy" id="1538125"/>
    <lineage>
        <taxon>Eukaryota</taxon>
        <taxon>Metazoa</taxon>
        <taxon>Ecdysozoa</taxon>
        <taxon>Arthropoda</taxon>
        <taxon>Chelicerata</taxon>
        <taxon>Arachnida</taxon>
        <taxon>Araneae</taxon>
        <taxon>Araneomorphae</taxon>
        <taxon>Entelegynae</taxon>
        <taxon>Araneoidea</taxon>
        <taxon>Araneidae</taxon>
        <taxon>Caerostris</taxon>
    </lineage>
</organism>
<keyword evidence="8" id="KW-1133">Transmembrane helix</keyword>
<name>A0AAV4U3R4_9ARAC</name>
<dbReference type="InterPro" id="IPR005821">
    <property type="entry name" value="Ion_trans_dom"/>
</dbReference>
<evidence type="ECO:0000259" key="12">
    <source>
        <dbReference type="Pfam" id="PF00520"/>
    </source>
</evidence>
<keyword evidence="3" id="KW-0109">Calcium transport</keyword>
<dbReference type="EMBL" id="BPLQ01010670">
    <property type="protein sequence ID" value="GIY52429.1"/>
    <property type="molecule type" value="Genomic_DNA"/>
</dbReference>
<evidence type="ECO:0000256" key="5">
    <source>
        <dbReference type="ARBA" id="ARBA00022692"/>
    </source>
</evidence>
<keyword evidence="5" id="KW-0812">Transmembrane</keyword>
<evidence type="ECO:0000256" key="3">
    <source>
        <dbReference type="ARBA" id="ARBA00022568"/>
    </source>
</evidence>
<keyword evidence="9" id="KW-0406">Ion transport</keyword>
<dbReference type="InterPro" id="IPR050599">
    <property type="entry name" value="VDCC_alpha-1_subunit"/>
</dbReference>
<evidence type="ECO:0000256" key="7">
    <source>
        <dbReference type="ARBA" id="ARBA00022882"/>
    </source>
</evidence>
<evidence type="ECO:0000256" key="2">
    <source>
        <dbReference type="ARBA" id="ARBA00022448"/>
    </source>
</evidence>
<keyword evidence="2" id="KW-0813">Transport</keyword>
<evidence type="ECO:0000313" key="14">
    <source>
        <dbReference type="Proteomes" id="UP001054837"/>
    </source>
</evidence>
<keyword evidence="4" id="KW-0107">Calcium channel</keyword>
<proteinExistence type="predicted"/>
<dbReference type="PANTHER" id="PTHR45628">
    <property type="entry name" value="VOLTAGE-DEPENDENT CALCIUM CHANNEL TYPE A SUBUNIT ALPHA-1"/>
    <property type="match status" value="1"/>
</dbReference>
<dbReference type="Gene3D" id="1.20.120.350">
    <property type="entry name" value="Voltage-gated potassium channels. Chain C"/>
    <property type="match status" value="1"/>
</dbReference>
<dbReference type="GO" id="GO:0008331">
    <property type="term" value="F:high voltage-gated calcium channel activity"/>
    <property type="evidence" value="ECO:0007669"/>
    <property type="project" value="TreeGrafter"/>
</dbReference>
<dbReference type="Pfam" id="PF00520">
    <property type="entry name" value="Ion_trans"/>
    <property type="match status" value="1"/>
</dbReference>
<accession>A0AAV4U3R4</accession>
<keyword evidence="14" id="KW-1185">Reference proteome</keyword>
<gene>
    <name evidence="13" type="primary">CACNA1G</name>
    <name evidence="13" type="ORF">CDAR_181072</name>
</gene>
<keyword evidence="7" id="KW-0851">Voltage-gated channel</keyword>
<evidence type="ECO:0000256" key="8">
    <source>
        <dbReference type="ARBA" id="ARBA00022989"/>
    </source>
</evidence>
<dbReference type="SUPFAM" id="SSF81324">
    <property type="entry name" value="Voltage-gated potassium channels"/>
    <property type="match status" value="1"/>
</dbReference>
<keyword evidence="6" id="KW-0106">Calcium</keyword>
<keyword evidence="11" id="KW-0407">Ion channel</keyword>
<comment type="subcellular location">
    <subcellularLocation>
        <location evidence="1">Membrane</location>
        <topology evidence="1">Multi-pass membrane protein</topology>
    </subcellularLocation>
</comment>